<reference evidence="1 2" key="2">
    <citation type="journal article" date="2013" name="PLoS ONE">
        <title>Whole genome mapping and re-organization of the nuclear and mitochondrial genomes of Babesia microti isolates.</title>
        <authorList>
            <person name="Cornillot E."/>
            <person name="Dassouli A."/>
            <person name="Garg A."/>
            <person name="Pachikara N."/>
            <person name="Randazzo S."/>
            <person name="Depoix D."/>
            <person name="Carcy B."/>
            <person name="Delbecq S."/>
            <person name="Frutos R."/>
            <person name="Silva J.C."/>
            <person name="Sutton R."/>
            <person name="Krause P.J."/>
            <person name="Mamoun C.B."/>
        </authorList>
    </citation>
    <scope>NUCLEOTIDE SEQUENCE [LARGE SCALE GENOMIC DNA]</scope>
    <source>
        <strain evidence="1 2">RI</strain>
    </source>
</reference>
<dbReference type="KEGG" id="bmic:BMR1_01G02430"/>
<keyword evidence="2" id="KW-1185">Reference proteome</keyword>
<reference evidence="1 2" key="3">
    <citation type="journal article" date="2016" name="Sci. Rep.">
        <title>Genome-wide diversity and gene expression profiling of Babesia microti isolates identify polymorphic genes that mediate host-pathogen interactions.</title>
        <authorList>
            <person name="Silva J.C."/>
            <person name="Cornillot E."/>
            <person name="McCracken C."/>
            <person name="Usmani-Brown S."/>
            <person name="Dwivedi A."/>
            <person name="Ifeonu O.O."/>
            <person name="Crabtree J."/>
            <person name="Gotia H.T."/>
            <person name="Virji A.Z."/>
            <person name="Reynes C."/>
            <person name="Colinge J."/>
            <person name="Kumar V."/>
            <person name="Lawres L."/>
            <person name="Pazzi J.E."/>
            <person name="Pablo J.V."/>
            <person name="Hung C."/>
            <person name="Brancato J."/>
            <person name="Kumari P."/>
            <person name="Orvis J."/>
            <person name="Tretina K."/>
            <person name="Chibucos M."/>
            <person name="Ott S."/>
            <person name="Sadzewicz L."/>
            <person name="Sengamalay N."/>
            <person name="Shetty A.C."/>
            <person name="Su Q."/>
            <person name="Tallon L."/>
            <person name="Fraser C.M."/>
            <person name="Frutos R."/>
            <person name="Molina D.M."/>
            <person name="Krause P.J."/>
            <person name="Ben Mamoun C."/>
        </authorList>
    </citation>
    <scope>NUCLEOTIDE SEQUENCE [LARGE SCALE GENOMIC DNA]</scope>
    <source>
        <strain evidence="1 2">RI</strain>
    </source>
</reference>
<evidence type="ECO:0000313" key="2">
    <source>
        <dbReference type="Proteomes" id="UP000002899"/>
    </source>
</evidence>
<dbReference type="Proteomes" id="UP000002899">
    <property type="component" value="Chromosome I"/>
</dbReference>
<dbReference type="VEuPathDB" id="PiroplasmaDB:BMR1_01G02430"/>
<dbReference type="GeneID" id="24423560"/>
<reference evidence="1 2" key="1">
    <citation type="journal article" date="2012" name="Nucleic Acids Res.">
        <title>Sequencing of the smallest Apicomplexan genome from the human pathogen Babesia microti.</title>
        <authorList>
            <person name="Cornillot E."/>
            <person name="Hadj-Kaddour K."/>
            <person name="Dassouli A."/>
            <person name="Noel B."/>
            <person name="Ranwez V."/>
            <person name="Vacherie B."/>
            <person name="Augagneur Y."/>
            <person name="Bres V."/>
            <person name="Duclos A."/>
            <person name="Randazzo S."/>
            <person name="Carcy B."/>
            <person name="Debierre-Grockiego F."/>
            <person name="Delbecq S."/>
            <person name="Moubri-Menage K."/>
            <person name="Shams-Eldin H."/>
            <person name="Usmani-Brown S."/>
            <person name="Bringaud F."/>
            <person name="Wincker P."/>
            <person name="Vivares C.P."/>
            <person name="Schwarz R.T."/>
            <person name="Schetters T.P."/>
            <person name="Krause P.J."/>
            <person name="Gorenflot A."/>
            <person name="Berry V."/>
            <person name="Barbe V."/>
            <person name="Ben Mamoun C."/>
        </authorList>
    </citation>
    <scope>NUCLEOTIDE SEQUENCE [LARGE SCALE GENOMIC DNA]</scope>
    <source>
        <strain evidence="1 2">RI</strain>
    </source>
</reference>
<protein>
    <submittedName>
        <fullName evidence="1">Uncharacterized protein</fullName>
    </submittedName>
</protein>
<gene>
    <name evidence="1" type="ORF">BMR1_01G02430</name>
</gene>
<evidence type="ECO:0000313" key="1">
    <source>
        <dbReference type="EMBL" id="CCF72944.1"/>
    </source>
</evidence>
<sequence length="227" mass="25830">MTDCELNIATIIGPYSESVLGEIKTNITHENDDFGIYFAISNKYYYAKIHFYIVNSYSMSDIPSNAQAIIITSKEDDAKKIISNFKSISNPMKFLWIIDPPTNSEAVDELEDLCFECGFELILSKKNSTHNTQDKRLDCANITNNKINTFQVPLLFNGTIDNPSLKLFRSLECHKWTNSIKQAKDDISLDRAIEVVKEAREWNLKSNDISERVARATSAIMEIKSLL</sequence>
<dbReference type="EMBL" id="FO082871">
    <property type="protein sequence ID" value="CCF72944.1"/>
    <property type="molecule type" value="Genomic_DNA"/>
</dbReference>
<accession>I7J8N0</accession>
<organism evidence="1 2">
    <name type="scientific">Babesia microti (strain RI)</name>
    <dbReference type="NCBI Taxonomy" id="1133968"/>
    <lineage>
        <taxon>Eukaryota</taxon>
        <taxon>Sar</taxon>
        <taxon>Alveolata</taxon>
        <taxon>Apicomplexa</taxon>
        <taxon>Aconoidasida</taxon>
        <taxon>Piroplasmida</taxon>
        <taxon>Babesiidae</taxon>
        <taxon>Babesia</taxon>
    </lineage>
</organism>
<dbReference type="AlphaFoldDB" id="I7J8N0"/>
<proteinExistence type="predicted"/>
<name>I7J8N0_BABMR</name>
<dbReference type="RefSeq" id="XP_012647553.1">
    <property type="nucleotide sequence ID" value="XM_012792099.1"/>
</dbReference>